<dbReference type="Proteomes" id="UP000823868">
    <property type="component" value="Unassembled WGS sequence"/>
</dbReference>
<sequence length="274" mass="29723">MNYQVRSIAAPDGGPSAPLTLYLWDNSVELDDGLRRPLVLLCPGGCYAMTSDREAEGMALRFVAMGVHAAVLRYSVAPARFPTALCQLSAAVALIRSHADEWYVDPERIIVQGSSAGGHLACSLGVFWPEDFLTQALGTPPELRRPNGLILSYPVITAGPFAHRASFHNLLGEREEELSEPLSLERRIGPQVPPVFVWHTYTDQSVPVENSLLLLNALRAAGVSTEFHLFPVGRHGLGTAGPLTAGRDNAGLQMECAVWMDLAETWLKGLGQRS</sequence>
<evidence type="ECO:0000313" key="4">
    <source>
        <dbReference type="Proteomes" id="UP000823868"/>
    </source>
</evidence>
<dbReference type="AlphaFoldDB" id="A0A9D1YB64"/>
<proteinExistence type="predicted"/>
<comment type="caution">
    <text evidence="3">The sequence shown here is derived from an EMBL/GenBank/DDBJ whole genome shotgun (WGS) entry which is preliminary data.</text>
</comment>
<dbReference type="PANTHER" id="PTHR48081:SF6">
    <property type="entry name" value="PEPTIDASE S9 PROLYL OLIGOPEPTIDASE CATALYTIC DOMAIN-CONTAINING PROTEIN"/>
    <property type="match status" value="1"/>
</dbReference>
<feature type="domain" description="BD-FAE-like" evidence="2">
    <location>
        <begin position="36"/>
        <end position="218"/>
    </location>
</feature>
<organism evidence="3 4">
    <name type="scientific">Candidatus Flavonifractor merdigallinarum</name>
    <dbReference type="NCBI Taxonomy" id="2838589"/>
    <lineage>
        <taxon>Bacteria</taxon>
        <taxon>Bacillati</taxon>
        <taxon>Bacillota</taxon>
        <taxon>Clostridia</taxon>
        <taxon>Eubacteriales</taxon>
        <taxon>Oscillospiraceae</taxon>
        <taxon>Flavonifractor</taxon>
    </lineage>
</organism>
<reference evidence="3" key="1">
    <citation type="journal article" date="2021" name="PeerJ">
        <title>Extensive microbial diversity within the chicken gut microbiome revealed by metagenomics and culture.</title>
        <authorList>
            <person name="Gilroy R."/>
            <person name="Ravi A."/>
            <person name="Getino M."/>
            <person name="Pursley I."/>
            <person name="Horton D.L."/>
            <person name="Alikhan N.F."/>
            <person name="Baker D."/>
            <person name="Gharbi K."/>
            <person name="Hall N."/>
            <person name="Watson M."/>
            <person name="Adriaenssens E.M."/>
            <person name="Foster-Nyarko E."/>
            <person name="Jarju S."/>
            <person name="Secka A."/>
            <person name="Antonio M."/>
            <person name="Oren A."/>
            <person name="Chaudhuri R.R."/>
            <person name="La Ragione R."/>
            <person name="Hildebrand F."/>
            <person name="Pallen M.J."/>
        </authorList>
    </citation>
    <scope>NUCLEOTIDE SEQUENCE</scope>
    <source>
        <strain evidence="3">ChiBcec16_6824</strain>
    </source>
</reference>
<evidence type="ECO:0000313" key="3">
    <source>
        <dbReference type="EMBL" id="HIY21161.1"/>
    </source>
</evidence>
<evidence type="ECO:0000256" key="1">
    <source>
        <dbReference type="ARBA" id="ARBA00022801"/>
    </source>
</evidence>
<protein>
    <submittedName>
        <fullName evidence="3">Alpha/beta hydrolase</fullName>
    </submittedName>
</protein>
<dbReference type="GO" id="GO:0016787">
    <property type="term" value="F:hydrolase activity"/>
    <property type="evidence" value="ECO:0007669"/>
    <property type="project" value="UniProtKB-KW"/>
</dbReference>
<dbReference type="PANTHER" id="PTHR48081">
    <property type="entry name" value="AB HYDROLASE SUPERFAMILY PROTEIN C4A8.06C"/>
    <property type="match status" value="1"/>
</dbReference>
<dbReference type="InterPro" id="IPR029058">
    <property type="entry name" value="AB_hydrolase_fold"/>
</dbReference>
<dbReference type="Pfam" id="PF20434">
    <property type="entry name" value="BD-FAE"/>
    <property type="match status" value="1"/>
</dbReference>
<dbReference type="EMBL" id="DXDX01000081">
    <property type="protein sequence ID" value="HIY21161.1"/>
    <property type="molecule type" value="Genomic_DNA"/>
</dbReference>
<dbReference type="InterPro" id="IPR049492">
    <property type="entry name" value="BD-FAE-like_dom"/>
</dbReference>
<reference evidence="3" key="2">
    <citation type="submission" date="2021-04" db="EMBL/GenBank/DDBJ databases">
        <authorList>
            <person name="Gilroy R."/>
        </authorList>
    </citation>
    <scope>NUCLEOTIDE SEQUENCE</scope>
    <source>
        <strain evidence="3">ChiBcec16_6824</strain>
    </source>
</reference>
<dbReference type="Gene3D" id="3.40.50.1820">
    <property type="entry name" value="alpha/beta hydrolase"/>
    <property type="match status" value="1"/>
</dbReference>
<accession>A0A9D1YB64</accession>
<dbReference type="SUPFAM" id="SSF53474">
    <property type="entry name" value="alpha/beta-Hydrolases"/>
    <property type="match status" value="1"/>
</dbReference>
<gene>
    <name evidence="3" type="ORF">H9841_04560</name>
</gene>
<dbReference type="InterPro" id="IPR050300">
    <property type="entry name" value="GDXG_lipolytic_enzyme"/>
</dbReference>
<name>A0A9D1YB64_9FIRM</name>
<evidence type="ECO:0000259" key="2">
    <source>
        <dbReference type="Pfam" id="PF20434"/>
    </source>
</evidence>
<keyword evidence="1 3" id="KW-0378">Hydrolase</keyword>